<evidence type="ECO:0000256" key="1">
    <source>
        <dbReference type="ARBA" id="ARBA00006987"/>
    </source>
</evidence>
<feature type="signal peptide" evidence="2">
    <location>
        <begin position="1"/>
        <end position="36"/>
    </location>
</feature>
<dbReference type="InterPro" id="IPR042100">
    <property type="entry name" value="Bug_dom1"/>
</dbReference>
<dbReference type="Proteomes" id="UP001287445">
    <property type="component" value="Unassembled WGS sequence"/>
</dbReference>
<reference evidence="3" key="1">
    <citation type="submission" date="2023-11" db="EMBL/GenBank/DDBJ databases">
        <title>Identification and selenium tolerance of Delftia acidovorans R3-25.</title>
        <authorList>
            <person name="Zhang S."/>
            <person name="Liu Y."/>
            <person name="Guo Y."/>
        </authorList>
    </citation>
    <scope>NUCLEOTIDE SEQUENCE</scope>
    <source>
        <strain evidence="3">R3-25</strain>
    </source>
</reference>
<name>A0AAJ2V9J6_DELAC</name>
<evidence type="ECO:0000313" key="4">
    <source>
        <dbReference type="Proteomes" id="UP001287445"/>
    </source>
</evidence>
<dbReference type="EMBL" id="JAWWMZ010000006">
    <property type="protein sequence ID" value="MDX4955155.1"/>
    <property type="molecule type" value="Genomic_DNA"/>
</dbReference>
<gene>
    <name evidence="3" type="ORF">SGN30_17190</name>
</gene>
<dbReference type="Gene3D" id="3.40.190.150">
    <property type="entry name" value="Bordetella uptake gene, domain 1"/>
    <property type="match status" value="1"/>
</dbReference>
<dbReference type="PANTHER" id="PTHR42928">
    <property type="entry name" value="TRICARBOXYLATE-BINDING PROTEIN"/>
    <property type="match status" value="1"/>
</dbReference>
<protein>
    <submittedName>
        <fullName evidence="3">Tripartite tricarboxylate transporter substrate binding protein</fullName>
    </submittedName>
</protein>
<keyword evidence="2" id="KW-0732">Signal</keyword>
<dbReference type="CDD" id="cd07012">
    <property type="entry name" value="PBP2_Bug_TTT"/>
    <property type="match status" value="1"/>
</dbReference>
<evidence type="ECO:0000256" key="2">
    <source>
        <dbReference type="SAM" id="SignalP"/>
    </source>
</evidence>
<dbReference type="InterPro" id="IPR005064">
    <property type="entry name" value="BUG"/>
</dbReference>
<dbReference type="SUPFAM" id="SSF53850">
    <property type="entry name" value="Periplasmic binding protein-like II"/>
    <property type="match status" value="1"/>
</dbReference>
<sequence>MNKPQTSRQPLLRSSTRRAALLWCAAALSPVFPAHAAGNKDAWPTRPLRLIVGYASGSSPDVQARLLAEPLGRALGQPVVVENKGGASGNIGADAVAKASDGHTLGVIGNGPLTSSKYLYARLPYDPGRDFAPIAMIGSAPLVWVAPRAAATDAAAYLQSLRSENGQFNFGSVGKGSGTHLGAELIKESMGLRLAHVPYNGGPAVVNALLGDQVQMALLPASTVMPLVQSGKLAALAVTSSERSPLVPGVPSMREIGAGAVDIEVWNAVMAPASMPAAHRARLSQALERILHSPEVRDKLLAQGWRVDDVGPAALSARMAQDNRTYGALIAKKNIRLD</sequence>
<accession>A0AAJ2V9J6</accession>
<dbReference type="RefSeq" id="WP_319074471.1">
    <property type="nucleotide sequence ID" value="NZ_JAWWMZ010000006.1"/>
</dbReference>
<proteinExistence type="inferred from homology"/>
<evidence type="ECO:0000313" key="3">
    <source>
        <dbReference type="EMBL" id="MDX4955155.1"/>
    </source>
</evidence>
<dbReference type="PIRSF" id="PIRSF017082">
    <property type="entry name" value="YflP"/>
    <property type="match status" value="1"/>
</dbReference>
<feature type="chain" id="PRO_5042533956" evidence="2">
    <location>
        <begin position="37"/>
        <end position="338"/>
    </location>
</feature>
<dbReference type="Gene3D" id="3.40.190.10">
    <property type="entry name" value="Periplasmic binding protein-like II"/>
    <property type="match status" value="1"/>
</dbReference>
<dbReference type="PANTHER" id="PTHR42928:SF5">
    <property type="entry name" value="BLR1237 PROTEIN"/>
    <property type="match status" value="1"/>
</dbReference>
<dbReference type="Pfam" id="PF03401">
    <property type="entry name" value="TctC"/>
    <property type="match status" value="1"/>
</dbReference>
<comment type="similarity">
    <text evidence="1">Belongs to the UPF0065 (bug) family.</text>
</comment>
<dbReference type="AlphaFoldDB" id="A0AAJ2V9J6"/>
<organism evidence="3 4">
    <name type="scientific">Delftia acidovorans</name>
    <name type="common">Pseudomonas acidovorans</name>
    <name type="synonym">Comamonas acidovorans</name>
    <dbReference type="NCBI Taxonomy" id="80866"/>
    <lineage>
        <taxon>Bacteria</taxon>
        <taxon>Pseudomonadati</taxon>
        <taxon>Pseudomonadota</taxon>
        <taxon>Betaproteobacteria</taxon>
        <taxon>Burkholderiales</taxon>
        <taxon>Comamonadaceae</taxon>
        <taxon>Delftia</taxon>
    </lineage>
</organism>
<comment type="caution">
    <text evidence="3">The sequence shown here is derived from an EMBL/GenBank/DDBJ whole genome shotgun (WGS) entry which is preliminary data.</text>
</comment>